<dbReference type="PANTHER" id="PTHR43046:SF14">
    <property type="entry name" value="MUTT_NUDIX FAMILY PROTEIN"/>
    <property type="match status" value="1"/>
</dbReference>
<dbReference type="InterPro" id="IPR020476">
    <property type="entry name" value="Nudix_hydrolase"/>
</dbReference>
<evidence type="ECO:0000256" key="1">
    <source>
        <dbReference type="ARBA" id="ARBA00001946"/>
    </source>
</evidence>
<evidence type="ECO:0000256" key="2">
    <source>
        <dbReference type="ARBA" id="ARBA00022801"/>
    </source>
</evidence>
<dbReference type="PANTHER" id="PTHR43046">
    <property type="entry name" value="GDP-MANNOSE MANNOSYL HYDROLASE"/>
    <property type="match status" value="1"/>
</dbReference>
<organism evidence="4 5">
    <name type="scientific">Algivirga pacifica</name>
    <dbReference type="NCBI Taxonomy" id="1162670"/>
    <lineage>
        <taxon>Bacteria</taxon>
        <taxon>Pseudomonadati</taxon>
        <taxon>Bacteroidota</taxon>
        <taxon>Cytophagia</taxon>
        <taxon>Cytophagales</taxon>
        <taxon>Flammeovirgaceae</taxon>
        <taxon>Algivirga</taxon>
    </lineage>
</organism>
<comment type="cofactor">
    <cofactor evidence="1">
        <name>Mg(2+)</name>
        <dbReference type="ChEBI" id="CHEBI:18420"/>
    </cofactor>
</comment>
<keyword evidence="5" id="KW-1185">Reference proteome</keyword>
<reference evidence="5" key="1">
    <citation type="journal article" date="2019" name="Int. J. Syst. Evol. Microbiol.">
        <title>The Global Catalogue of Microorganisms (GCM) 10K type strain sequencing project: providing services to taxonomists for standard genome sequencing and annotation.</title>
        <authorList>
            <consortium name="The Broad Institute Genomics Platform"/>
            <consortium name="The Broad Institute Genome Sequencing Center for Infectious Disease"/>
            <person name="Wu L."/>
            <person name="Ma J."/>
        </authorList>
    </citation>
    <scope>NUCLEOTIDE SEQUENCE [LARGE SCALE GENOMIC DNA]</scope>
    <source>
        <strain evidence="5">JCM 18326</strain>
    </source>
</reference>
<dbReference type="PROSITE" id="PS51462">
    <property type="entry name" value="NUDIX"/>
    <property type="match status" value="1"/>
</dbReference>
<accession>A0ABP9DLB1</accession>
<sequence length="158" mass="18252">MDEINKTFGERLRVRSCGILIQDEKVLMVKHRYPSTLGYFWAPPGGGVNFGETTKEALIREYKEETGLDITVQRFMFVHEFLKPPLHGIELFFEVTCLKEAQLLTGTDPEMAPGQQIIEQVTFLSFEEIKQLPKEGVHQLFQFCETLEELQQLHGLYT</sequence>
<evidence type="ECO:0000259" key="3">
    <source>
        <dbReference type="PROSITE" id="PS51462"/>
    </source>
</evidence>
<comment type="caution">
    <text evidence="4">The sequence shown here is derived from an EMBL/GenBank/DDBJ whole genome shotgun (WGS) entry which is preliminary data.</text>
</comment>
<dbReference type="Gene3D" id="3.90.79.10">
    <property type="entry name" value="Nucleoside Triphosphate Pyrophosphohydrolase"/>
    <property type="match status" value="1"/>
</dbReference>
<keyword evidence="2 4" id="KW-0378">Hydrolase</keyword>
<evidence type="ECO:0000313" key="5">
    <source>
        <dbReference type="Proteomes" id="UP001500298"/>
    </source>
</evidence>
<dbReference type="GO" id="GO:0016787">
    <property type="term" value="F:hydrolase activity"/>
    <property type="evidence" value="ECO:0007669"/>
    <property type="project" value="UniProtKB-KW"/>
</dbReference>
<dbReference type="Pfam" id="PF00293">
    <property type="entry name" value="NUDIX"/>
    <property type="match status" value="1"/>
</dbReference>
<dbReference type="Proteomes" id="UP001500298">
    <property type="component" value="Unassembled WGS sequence"/>
</dbReference>
<dbReference type="PRINTS" id="PR00502">
    <property type="entry name" value="NUDIXFAMILY"/>
</dbReference>
<proteinExistence type="predicted"/>
<dbReference type="CDD" id="cd18880">
    <property type="entry name" value="NUDIX_ADPRase"/>
    <property type="match status" value="1"/>
</dbReference>
<protein>
    <submittedName>
        <fullName evidence="4">NUDIX hydrolase</fullName>
    </submittedName>
</protein>
<feature type="domain" description="Nudix hydrolase" evidence="3">
    <location>
        <begin position="10"/>
        <end position="146"/>
    </location>
</feature>
<dbReference type="SUPFAM" id="SSF55811">
    <property type="entry name" value="Nudix"/>
    <property type="match status" value="1"/>
</dbReference>
<dbReference type="EMBL" id="BAABJX010000059">
    <property type="protein sequence ID" value="GAA4848458.1"/>
    <property type="molecule type" value="Genomic_DNA"/>
</dbReference>
<name>A0ABP9DLB1_9BACT</name>
<gene>
    <name evidence="4" type="ORF">GCM10023331_36420</name>
</gene>
<evidence type="ECO:0000313" key="4">
    <source>
        <dbReference type="EMBL" id="GAA4848458.1"/>
    </source>
</evidence>
<dbReference type="InterPro" id="IPR015797">
    <property type="entry name" value="NUDIX_hydrolase-like_dom_sf"/>
</dbReference>
<dbReference type="RefSeq" id="WP_345374442.1">
    <property type="nucleotide sequence ID" value="NZ_BAABJX010000059.1"/>
</dbReference>
<dbReference type="InterPro" id="IPR000086">
    <property type="entry name" value="NUDIX_hydrolase_dom"/>
</dbReference>